<reference evidence="1 2" key="1">
    <citation type="journal article" date="2013" name="BMC Genomics">
        <title>Reconstruction of the lipid metabolism for the microalga Monoraphidium neglectum from its genome sequence reveals characteristics suitable for biofuel production.</title>
        <authorList>
            <person name="Bogen C."/>
            <person name="Al-Dilaimi A."/>
            <person name="Albersmeier A."/>
            <person name="Wichmann J."/>
            <person name="Grundmann M."/>
            <person name="Rupp O."/>
            <person name="Lauersen K.J."/>
            <person name="Blifernez-Klassen O."/>
            <person name="Kalinowski J."/>
            <person name="Goesmann A."/>
            <person name="Mussgnug J.H."/>
            <person name="Kruse O."/>
        </authorList>
    </citation>
    <scope>NUCLEOTIDE SEQUENCE [LARGE SCALE GENOMIC DNA]</scope>
    <source>
        <strain evidence="1 2">SAG 48.87</strain>
    </source>
</reference>
<evidence type="ECO:0000313" key="1">
    <source>
        <dbReference type="EMBL" id="KIY92020.1"/>
    </source>
</evidence>
<accession>A0A0D2M9C8</accession>
<dbReference type="AlphaFoldDB" id="A0A0D2M9C8"/>
<dbReference type="Proteomes" id="UP000054498">
    <property type="component" value="Unassembled WGS sequence"/>
</dbReference>
<gene>
    <name evidence="1" type="ORF">MNEG_15944</name>
</gene>
<dbReference type="EMBL" id="KK106036">
    <property type="protein sequence ID" value="KIY92020.1"/>
    <property type="molecule type" value="Genomic_DNA"/>
</dbReference>
<evidence type="ECO:0000313" key="2">
    <source>
        <dbReference type="Proteomes" id="UP000054498"/>
    </source>
</evidence>
<dbReference type="KEGG" id="mng:MNEG_15944"/>
<dbReference type="OrthoDB" id="426882at2759"/>
<dbReference type="RefSeq" id="XP_013891040.1">
    <property type="nucleotide sequence ID" value="XM_014035586.1"/>
</dbReference>
<organism evidence="1 2">
    <name type="scientific">Monoraphidium neglectum</name>
    <dbReference type="NCBI Taxonomy" id="145388"/>
    <lineage>
        <taxon>Eukaryota</taxon>
        <taxon>Viridiplantae</taxon>
        <taxon>Chlorophyta</taxon>
        <taxon>core chlorophytes</taxon>
        <taxon>Chlorophyceae</taxon>
        <taxon>CS clade</taxon>
        <taxon>Sphaeropleales</taxon>
        <taxon>Selenastraceae</taxon>
        <taxon>Monoraphidium</taxon>
    </lineage>
</organism>
<protein>
    <submittedName>
        <fullName evidence="1">Uncharacterized protein</fullName>
    </submittedName>
</protein>
<proteinExistence type="predicted"/>
<keyword evidence="2" id="KW-1185">Reference proteome</keyword>
<name>A0A0D2M9C8_9CHLO</name>
<dbReference type="GeneID" id="25733655"/>
<sequence>MLWVFADPSPQGWRAAATTHAAPTSAAAELVEGRAELKGPWFQRDAPLSYDILMENMESVIQDAFGRFRP</sequence>